<dbReference type="Gene3D" id="3.40.1650.10">
    <property type="entry name" value="RbsD-like domain"/>
    <property type="match status" value="1"/>
</dbReference>
<dbReference type="PANTHER" id="PTHR31690:SF4">
    <property type="entry name" value="FUCOSE MUTAROTASE"/>
    <property type="match status" value="1"/>
</dbReference>
<dbReference type="InterPro" id="IPR007721">
    <property type="entry name" value="RbsD_FucU"/>
</dbReference>
<evidence type="ECO:0000256" key="1">
    <source>
        <dbReference type="ARBA" id="ARBA00000223"/>
    </source>
</evidence>
<keyword evidence="2 4" id="KW-0413">Isomerase</keyword>
<evidence type="ECO:0000313" key="5">
    <source>
        <dbReference type="Proteomes" id="UP000191135"/>
    </source>
</evidence>
<dbReference type="AlphaFoldDB" id="A0A1U9Z0K6"/>
<evidence type="ECO:0000256" key="3">
    <source>
        <dbReference type="ARBA" id="ARBA00036324"/>
    </source>
</evidence>
<dbReference type="RefSeq" id="WP_018062922.1">
    <property type="nucleotide sequence ID" value="NZ_AQWH01000001.1"/>
</dbReference>
<evidence type="ECO:0000313" key="4">
    <source>
        <dbReference type="EMBL" id="AQZ51214.1"/>
    </source>
</evidence>
<name>A0A1U9Z0K6_9HYPH</name>
<dbReference type="GO" id="GO:0062193">
    <property type="term" value="F:D-ribose pyranase activity"/>
    <property type="evidence" value="ECO:0007669"/>
    <property type="project" value="UniProtKB-EC"/>
</dbReference>
<accession>A0A1U9Z0K6</accession>
<reference evidence="4 5" key="1">
    <citation type="submission" date="2017-03" db="EMBL/GenBank/DDBJ databases">
        <title>Foreign affairs: Plasmid Transfer between Roseobacters and Rhizobia.</title>
        <authorList>
            <person name="Bartling P."/>
            <person name="Bunk B."/>
            <person name="Overmann J."/>
            <person name="Brinkmann H."/>
            <person name="Petersen J."/>
        </authorList>
    </citation>
    <scope>NUCLEOTIDE SEQUENCE [LARGE SCALE GENOMIC DNA]</scope>
    <source>
        <strain evidence="4 5">MACL11</strain>
    </source>
</reference>
<comment type="catalytic activity">
    <reaction evidence="1">
        <text>beta-D-ribopyranose = beta-D-ribofuranose</text>
        <dbReference type="Rhea" id="RHEA:25432"/>
        <dbReference type="ChEBI" id="CHEBI:27476"/>
        <dbReference type="ChEBI" id="CHEBI:47002"/>
        <dbReference type="EC" id="5.4.99.62"/>
    </reaction>
</comment>
<keyword evidence="5" id="KW-1185">Reference proteome</keyword>
<proteinExistence type="predicted"/>
<dbReference type="OrthoDB" id="7947972at2"/>
<dbReference type="Pfam" id="PF05025">
    <property type="entry name" value="RbsD_FucU"/>
    <property type="match status" value="1"/>
</dbReference>
<dbReference type="GO" id="GO:0036373">
    <property type="term" value="F:L-fucose mutarotase activity"/>
    <property type="evidence" value="ECO:0007669"/>
    <property type="project" value="UniProtKB-EC"/>
</dbReference>
<gene>
    <name evidence="4" type="primary">fucU</name>
    <name evidence="4" type="ORF">Mame_01872</name>
</gene>
<dbReference type="InterPro" id="IPR023750">
    <property type="entry name" value="RbsD-like_sf"/>
</dbReference>
<sequence>MLKGIDPLLGPDLLHVLAMMGHGDEIVIVDANFPAASVGEQTVYGSALSIGCDALQALSAITSLLPLDEFEPDPVLTMQVVGEPQTVPPVIAESMPTLDALGHKPVGLERFAFYERAKEAFAVVQSSEMRPYGNFILRKGVIFA</sequence>
<dbReference type="Proteomes" id="UP000191135">
    <property type="component" value="Chromosome"/>
</dbReference>
<dbReference type="eggNOG" id="COG4154">
    <property type="taxonomic scope" value="Bacteria"/>
</dbReference>
<dbReference type="KEGG" id="mmed:Mame_01872"/>
<dbReference type="PANTHER" id="PTHR31690">
    <property type="entry name" value="FUCOSE MUTAROTASE"/>
    <property type="match status" value="1"/>
</dbReference>
<comment type="catalytic activity">
    <reaction evidence="3">
        <text>alpha-L-fucose = beta-L-fucose</text>
        <dbReference type="Rhea" id="RHEA:25580"/>
        <dbReference type="ChEBI" id="CHEBI:42548"/>
        <dbReference type="ChEBI" id="CHEBI:42589"/>
        <dbReference type="EC" id="5.1.3.29"/>
    </reaction>
</comment>
<dbReference type="EMBL" id="CP020330">
    <property type="protein sequence ID" value="AQZ51214.1"/>
    <property type="molecule type" value="Genomic_DNA"/>
</dbReference>
<dbReference type="EC" id="5.1.3.-" evidence="4"/>
<dbReference type="InterPro" id="IPR050443">
    <property type="entry name" value="RbsD/FucU_mutarotase"/>
</dbReference>
<evidence type="ECO:0000256" key="2">
    <source>
        <dbReference type="ARBA" id="ARBA00023235"/>
    </source>
</evidence>
<protein>
    <submittedName>
        <fullName evidence="4">L-fucose mutarotase</fullName>
        <ecNumber evidence="4">5.1.3.-</ecNumber>
    </submittedName>
</protein>
<organism evidence="4 5">
    <name type="scientific">Martelella mediterranea DSM 17316</name>
    <dbReference type="NCBI Taxonomy" id="1122214"/>
    <lineage>
        <taxon>Bacteria</taxon>
        <taxon>Pseudomonadati</taxon>
        <taxon>Pseudomonadota</taxon>
        <taxon>Alphaproteobacteria</taxon>
        <taxon>Hyphomicrobiales</taxon>
        <taxon>Aurantimonadaceae</taxon>
        <taxon>Martelella</taxon>
    </lineage>
</organism>
<dbReference type="GO" id="GO:0042806">
    <property type="term" value="F:fucose binding"/>
    <property type="evidence" value="ECO:0007669"/>
    <property type="project" value="TreeGrafter"/>
</dbReference>
<dbReference type="GO" id="GO:0006004">
    <property type="term" value="P:fucose metabolic process"/>
    <property type="evidence" value="ECO:0007669"/>
    <property type="project" value="TreeGrafter"/>
</dbReference>
<dbReference type="SUPFAM" id="SSF102546">
    <property type="entry name" value="RbsD-like"/>
    <property type="match status" value="1"/>
</dbReference>